<proteinExistence type="predicted"/>
<sequence length="93" mass="11029">MSKRILHLNVNGEYFDDVKSGTKGEEYRVFNDYWSKRLEGREYDEIHYKKGYPKKGDMSKTLIFPYNGYAVKTITHKHFGQEPVKVFAIFLTK</sequence>
<reference evidence="1 2" key="1">
    <citation type="journal article" date="2014" name="Genome Announc.">
        <title>Complete Genome Sequence of Campylobacter iguaniorum Strain 1485ET, Isolated from a Bearded Dragon (Pogona vitticeps).</title>
        <authorList>
            <person name="Gilbert M.J."/>
            <person name="Miller W.G."/>
            <person name="Yee E."/>
            <person name="Kik M."/>
            <person name="Wagenaar J.A."/>
            <person name="Duim B."/>
        </authorList>
    </citation>
    <scope>NUCLEOTIDE SEQUENCE [LARGE SCALE GENOMIC DNA]</scope>
    <source>
        <strain evidence="1 2">1485E</strain>
        <plasmid evidence="1">pCIG1485E</plasmid>
    </source>
</reference>
<dbReference type="eggNOG" id="ENOG5032ZXC">
    <property type="taxonomic scope" value="Bacteria"/>
</dbReference>
<keyword evidence="1" id="KW-0614">Plasmid</keyword>
<evidence type="ECO:0008006" key="3">
    <source>
        <dbReference type="Google" id="ProtNLM"/>
    </source>
</evidence>
<accession>A0A076FBD1</accession>
<dbReference type="EMBL" id="CP009044">
    <property type="protein sequence ID" value="AII15550.1"/>
    <property type="molecule type" value="Genomic_DNA"/>
</dbReference>
<evidence type="ECO:0000313" key="1">
    <source>
        <dbReference type="EMBL" id="AII15550.1"/>
    </source>
</evidence>
<gene>
    <name evidence="1" type="ORF">CIG1485E_a0025</name>
</gene>
<geneLocation type="plasmid" evidence="1 2">
    <name>pCIG1485E</name>
</geneLocation>
<dbReference type="RefSeq" id="WP_041572678.1">
    <property type="nucleotide sequence ID" value="NZ_CP009044.1"/>
</dbReference>
<dbReference type="AlphaFoldDB" id="A0A076FBD1"/>
<protein>
    <recommendedName>
        <fullName evidence="3">ASCH domain-containing protein</fullName>
    </recommendedName>
</protein>
<evidence type="ECO:0000313" key="2">
    <source>
        <dbReference type="Proteomes" id="UP000028486"/>
    </source>
</evidence>
<name>A0A076FBD1_9BACT</name>
<organism evidence="1 2">
    <name type="scientific">Campylobacter iguaniorum</name>
    <dbReference type="NCBI Taxonomy" id="1244531"/>
    <lineage>
        <taxon>Bacteria</taxon>
        <taxon>Pseudomonadati</taxon>
        <taxon>Campylobacterota</taxon>
        <taxon>Epsilonproteobacteria</taxon>
        <taxon>Campylobacterales</taxon>
        <taxon>Campylobacteraceae</taxon>
        <taxon>Campylobacter</taxon>
    </lineage>
</organism>
<keyword evidence="2" id="KW-1185">Reference proteome</keyword>
<dbReference type="Proteomes" id="UP000028486">
    <property type="component" value="Plasmid pCIG1485E"/>
</dbReference>
<dbReference type="OrthoDB" id="9804286at2"/>
<dbReference type="KEGG" id="caj:CIG1485E_a0025"/>
<dbReference type="HOGENOM" id="CLU_164616_0_0_7"/>